<proteinExistence type="predicted"/>
<accession>A0AAD5N4A9</accession>
<dbReference type="EMBL" id="JAHQIW010003770">
    <property type="protein sequence ID" value="KAJ1360076.1"/>
    <property type="molecule type" value="Genomic_DNA"/>
</dbReference>
<name>A0AAD5N4A9_PARTN</name>
<dbReference type="Proteomes" id="UP001196413">
    <property type="component" value="Unassembled WGS sequence"/>
</dbReference>
<dbReference type="AlphaFoldDB" id="A0AAD5N4A9"/>
<protein>
    <submittedName>
        <fullName evidence="1">Uncharacterized protein</fullName>
    </submittedName>
</protein>
<keyword evidence="2" id="KW-1185">Reference proteome</keyword>
<evidence type="ECO:0000313" key="1">
    <source>
        <dbReference type="EMBL" id="KAJ1360076.1"/>
    </source>
</evidence>
<reference evidence="1" key="1">
    <citation type="submission" date="2021-06" db="EMBL/GenBank/DDBJ databases">
        <title>Parelaphostrongylus tenuis whole genome reference sequence.</title>
        <authorList>
            <person name="Garwood T.J."/>
            <person name="Larsen P.A."/>
            <person name="Fountain-Jones N.M."/>
            <person name="Garbe J.R."/>
            <person name="Macchietto M.G."/>
            <person name="Kania S.A."/>
            <person name="Gerhold R.W."/>
            <person name="Richards J.E."/>
            <person name="Wolf T.M."/>
        </authorList>
    </citation>
    <scope>NUCLEOTIDE SEQUENCE</scope>
    <source>
        <strain evidence="1">MNPRO001-30</strain>
        <tissue evidence="1">Meninges</tissue>
    </source>
</reference>
<gene>
    <name evidence="1" type="ORF">KIN20_018960</name>
</gene>
<sequence length="118" mass="13570">MELLREQKRLMMLFECRLNSRAAETFRQSNEAKDTDQLISRKRSAPCLCVKSPFQALDSLKVSGSAFLPTVLSPQTSVMRRKVSAALDSKRDSSIINNRFCSRDHSSSKQMYWCYILK</sequence>
<evidence type="ECO:0000313" key="2">
    <source>
        <dbReference type="Proteomes" id="UP001196413"/>
    </source>
</evidence>
<comment type="caution">
    <text evidence="1">The sequence shown here is derived from an EMBL/GenBank/DDBJ whole genome shotgun (WGS) entry which is preliminary data.</text>
</comment>
<organism evidence="1 2">
    <name type="scientific">Parelaphostrongylus tenuis</name>
    <name type="common">Meningeal worm</name>
    <dbReference type="NCBI Taxonomy" id="148309"/>
    <lineage>
        <taxon>Eukaryota</taxon>
        <taxon>Metazoa</taxon>
        <taxon>Ecdysozoa</taxon>
        <taxon>Nematoda</taxon>
        <taxon>Chromadorea</taxon>
        <taxon>Rhabditida</taxon>
        <taxon>Rhabditina</taxon>
        <taxon>Rhabditomorpha</taxon>
        <taxon>Strongyloidea</taxon>
        <taxon>Metastrongylidae</taxon>
        <taxon>Parelaphostrongylus</taxon>
    </lineage>
</organism>